<dbReference type="Pfam" id="PF00534">
    <property type="entry name" value="Glycos_transf_1"/>
    <property type="match status" value="1"/>
</dbReference>
<dbReference type="EMBL" id="PIPV01000013">
    <property type="protein sequence ID" value="RUO51121.1"/>
    <property type="molecule type" value="Genomic_DNA"/>
</dbReference>
<dbReference type="OrthoDB" id="9775208at2"/>
<proteinExistence type="predicted"/>
<dbReference type="Gene3D" id="3.40.50.2000">
    <property type="entry name" value="Glycogen Phosphorylase B"/>
    <property type="match status" value="2"/>
</dbReference>
<dbReference type="SUPFAM" id="SSF53756">
    <property type="entry name" value="UDP-Glycosyltransferase/glycogen phosphorylase"/>
    <property type="match status" value="1"/>
</dbReference>
<dbReference type="GO" id="GO:0016757">
    <property type="term" value="F:glycosyltransferase activity"/>
    <property type="evidence" value="ECO:0007669"/>
    <property type="project" value="InterPro"/>
</dbReference>
<feature type="domain" description="Glycosyl transferase family 1" evidence="1">
    <location>
        <begin position="250"/>
        <end position="404"/>
    </location>
</feature>
<keyword evidence="2" id="KW-0808">Transferase</keyword>
<evidence type="ECO:0000259" key="1">
    <source>
        <dbReference type="Pfam" id="PF00534"/>
    </source>
</evidence>
<accession>A0A432XR87</accession>
<dbReference type="PANTHER" id="PTHR12526:SF638">
    <property type="entry name" value="SPORE COAT PROTEIN SA"/>
    <property type="match status" value="1"/>
</dbReference>
<dbReference type="InterPro" id="IPR001296">
    <property type="entry name" value="Glyco_trans_1"/>
</dbReference>
<keyword evidence="3" id="KW-1185">Reference proteome</keyword>
<evidence type="ECO:0000313" key="2">
    <source>
        <dbReference type="EMBL" id="RUO51121.1"/>
    </source>
</evidence>
<name>A0A432XR87_9GAMM</name>
<reference evidence="3" key="1">
    <citation type="journal article" date="2018" name="Front. Microbiol.">
        <title>Genome-Based Analysis Reveals the Taxonomy and Diversity of the Family Idiomarinaceae.</title>
        <authorList>
            <person name="Liu Y."/>
            <person name="Lai Q."/>
            <person name="Shao Z."/>
        </authorList>
    </citation>
    <scope>NUCLEOTIDE SEQUENCE [LARGE SCALE GENOMIC DNA]</scope>
    <source>
        <strain evidence="3">F23</strain>
    </source>
</reference>
<dbReference type="CDD" id="cd03808">
    <property type="entry name" value="GT4_CapM-like"/>
    <property type="match status" value="1"/>
</dbReference>
<organism evidence="2 3">
    <name type="scientific">Idiomarina fontislapidosi</name>
    <dbReference type="NCBI Taxonomy" id="263723"/>
    <lineage>
        <taxon>Bacteria</taxon>
        <taxon>Pseudomonadati</taxon>
        <taxon>Pseudomonadota</taxon>
        <taxon>Gammaproteobacteria</taxon>
        <taxon>Alteromonadales</taxon>
        <taxon>Idiomarinaceae</taxon>
        <taxon>Idiomarina</taxon>
    </lineage>
</organism>
<evidence type="ECO:0000313" key="3">
    <source>
        <dbReference type="Proteomes" id="UP000287330"/>
    </source>
</evidence>
<gene>
    <name evidence="2" type="ORF">CWE25_11980</name>
</gene>
<protein>
    <submittedName>
        <fullName evidence="2">Glycosyltransferase family 1 protein</fullName>
    </submittedName>
</protein>
<dbReference type="GO" id="GO:1901135">
    <property type="term" value="P:carbohydrate derivative metabolic process"/>
    <property type="evidence" value="ECO:0007669"/>
    <property type="project" value="UniProtKB-ARBA"/>
</dbReference>
<sequence length="426" mass="48146">MRVMLTQTLANNSVQKRRYSYWQSAALNLSDRAHSSNWCYANYTPACSGGSNMQRIAVVGKEVHVMLGFRGELMKQMVARGHLVYAFATDYTDETEVYVRSLGFIPVRYQLDGYTLNPLHELKVVWALYRAFKLYKITVSYCYFAKPALYGTYAAWLAKIPHRVAKLEGLGRPFTQTAGKKSMRLVLAKWFQKRLFKWILPKATTLVLLNHDDQQEIAHICGAKQPKTTLLGGIGVCLDKFAVSEPPISPVRFIFSGRLLNEKGIRYYLQAAEQVKRKHPAAEFWVIGLPDALHGISKSELNVYIKKNVVNYFGHVDNVTSYLHKSSVFVLPSYYREGLPRSSQEALAIGRPIITTDAPGCRETVNHGVNGYLVKPHDTHSLIAAMEKLINNPDLIISMGRASRQLAETKFNVIEVNERMLEVLGL</sequence>
<dbReference type="PANTHER" id="PTHR12526">
    <property type="entry name" value="GLYCOSYLTRANSFERASE"/>
    <property type="match status" value="1"/>
</dbReference>
<dbReference type="Proteomes" id="UP000287330">
    <property type="component" value="Unassembled WGS sequence"/>
</dbReference>
<comment type="caution">
    <text evidence="2">The sequence shown here is derived from an EMBL/GenBank/DDBJ whole genome shotgun (WGS) entry which is preliminary data.</text>
</comment>
<dbReference type="AlphaFoldDB" id="A0A432XR87"/>